<dbReference type="SUPFAM" id="SSF53448">
    <property type="entry name" value="Nucleotide-diphospho-sugar transferases"/>
    <property type="match status" value="1"/>
</dbReference>
<keyword evidence="2" id="KW-0808">Transferase</keyword>
<dbReference type="Pfam" id="PF00535">
    <property type="entry name" value="Glycos_transf_2"/>
    <property type="match status" value="1"/>
</dbReference>
<dbReference type="EMBL" id="FTPU01000012">
    <property type="protein sequence ID" value="SIT96682.1"/>
    <property type="molecule type" value="Genomic_DNA"/>
</dbReference>
<dbReference type="RefSeq" id="WP_076782896.1">
    <property type="nucleotide sequence ID" value="NZ_FTPU01000012.1"/>
</dbReference>
<sequence>MPFFSVIIPLYNKSDFIIQTMEDVLQQSFDNFEIIIVNDGSTDDSLEKAQQFTDDRIRIFCQQNQGVSAARNKGMSVALGNYFCFLDADDEWMPDYLESLYQTIVNFPNAGMYCSRYKTKIGNDHFSECRLPDLPEDYQGYVEDFFKSSYVNRVALTSAVAIDKKVFLDIGGFDVNISSGQDLDYWIRIVVKYPVAICKGITMIYNYLPDNRSLSKTKIGQKTLPDLDKFDIEEKKNPSLKKFLDIYRIEYALHFHISGNNERKNYYLKKVDAHNRSKKVDLLLAAPPSILRFFLFVKRYLKRYGIDFSVYH</sequence>
<dbReference type="GO" id="GO:0016758">
    <property type="term" value="F:hexosyltransferase activity"/>
    <property type="evidence" value="ECO:0007669"/>
    <property type="project" value="UniProtKB-ARBA"/>
</dbReference>
<evidence type="ECO:0000259" key="1">
    <source>
        <dbReference type="Pfam" id="PF00535"/>
    </source>
</evidence>
<feature type="domain" description="Glycosyltransferase 2-like" evidence="1">
    <location>
        <begin position="5"/>
        <end position="135"/>
    </location>
</feature>
<evidence type="ECO:0000313" key="3">
    <source>
        <dbReference type="Proteomes" id="UP000187261"/>
    </source>
</evidence>
<dbReference type="PANTHER" id="PTHR22916">
    <property type="entry name" value="GLYCOSYLTRANSFERASE"/>
    <property type="match status" value="1"/>
</dbReference>
<dbReference type="Gene3D" id="3.90.550.10">
    <property type="entry name" value="Spore Coat Polysaccharide Biosynthesis Protein SpsA, Chain A"/>
    <property type="match status" value="1"/>
</dbReference>
<keyword evidence="3" id="KW-1185">Reference proteome</keyword>
<dbReference type="PANTHER" id="PTHR22916:SF3">
    <property type="entry name" value="UDP-GLCNAC:BETAGAL BETA-1,3-N-ACETYLGLUCOSAMINYLTRANSFERASE-LIKE PROTEIN 1"/>
    <property type="match status" value="1"/>
</dbReference>
<dbReference type="InterPro" id="IPR029044">
    <property type="entry name" value="Nucleotide-diphossugar_trans"/>
</dbReference>
<name>A0A1U7PXJ4_9FLAO</name>
<protein>
    <submittedName>
        <fullName evidence="2">Glycosyltransferase involved in cell wall bisynthesis</fullName>
    </submittedName>
</protein>
<gene>
    <name evidence="2" type="ORF">SAMN05660493_01375</name>
</gene>
<dbReference type="AlphaFoldDB" id="A0A1U7PXJ4"/>
<dbReference type="Proteomes" id="UP000187261">
    <property type="component" value="Unassembled WGS sequence"/>
</dbReference>
<dbReference type="InterPro" id="IPR001173">
    <property type="entry name" value="Glyco_trans_2-like"/>
</dbReference>
<proteinExistence type="predicted"/>
<dbReference type="OrthoDB" id="597270at2"/>
<evidence type="ECO:0000313" key="2">
    <source>
        <dbReference type="EMBL" id="SIT96682.1"/>
    </source>
</evidence>
<dbReference type="STRING" id="1121284.SAMN05660493_01375"/>
<accession>A0A1U7PXJ4</accession>
<reference evidence="3" key="1">
    <citation type="submission" date="2016-10" db="EMBL/GenBank/DDBJ databases">
        <authorList>
            <person name="Varghese N."/>
            <person name="Submissions S."/>
        </authorList>
    </citation>
    <scope>NUCLEOTIDE SEQUENCE [LARGE SCALE GENOMIC DNA]</scope>
    <source>
        <strain evidence="3">DSM 19482</strain>
    </source>
</reference>
<dbReference type="CDD" id="cd00761">
    <property type="entry name" value="Glyco_tranf_GTA_type"/>
    <property type="match status" value="1"/>
</dbReference>
<organism evidence="2 3">
    <name type="scientific">Epilithonimonas bovis DSM 19482</name>
    <dbReference type="NCBI Taxonomy" id="1121284"/>
    <lineage>
        <taxon>Bacteria</taxon>
        <taxon>Pseudomonadati</taxon>
        <taxon>Bacteroidota</taxon>
        <taxon>Flavobacteriia</taxon>
        <taxon>Flavobacteriales</taxon>
        <taxon>Weeksellaceae</taxon>
        <taxon>Chryseobacterium group</taxon>
        <taxon>Epilithonimonas</taxon>
    </lineage>
</organism>